<dbReference type="EMBL" id="UINC01165078">
    <property type="protein sequence ID" value="SVD66270.1"/>
    <property type="molecule type" value="Genomic_DNA"/>
</dbReference>
<protein>
    <submittedName>
        <fullName evidence="1">Uncharacterized protein</fullName>
    </submittedName>
</protein>
<reference evidence="1" key="1">
    <citation type="submission" date="2018-05" db="EMBL/GenBank/DDBJ databases">
        <authorList>
            <person name="Lanie J.A."/>
            <person name="Ng W.-L."/>
            <person name="Kazmierczak K.M."/>
            <person name="Andrzejewski T.M."/>
            <person name="Davidsen T.M."/>
            <person name="Wayne K.J."/>
            <person name="Tettelin H."/>
            <person name="Glass J.I."/>
            <person name="Rusch D."/>
            <person name="Podicherti R."/>
            <person name="Tsui H.-C.T."/>
            <person name="Winkler M.E."/>
        </authorList>
    </citation>
    <scope>NUCLEOTIDE SEQUENCE</scope>
</reference>
<proteinExistence type="predicted"/>
<gene>
    <name evidence="1" type="ORF">METZ01_LOCUS419124</name>
</gene>
<accession>A0A382X5X6</accession>
<sequence>MNQFEMQFDDKENGTTTWEDAIDAIKTKYPKG</sequence>
<organism evidence="1">
    <name type="scientific">marine metagenome</name>
    <dbReference type="NCBI Taxonomy" id="408172"/>
    <lineage>
        <taxon>unclassified sequences</taxon>
        <taxon>metagenomes</taxon>
        <taxon>ecological metagenomes</taxon>
    </lineage>
</organism>
<dbReference type="AlphaFoldDB" id="A0A382X5X6"/>
<evidence type="ECO:0000313" key="1">
    <source>
        <dbReference type="EMBL" id="SVD66270.1"/>
    </source>
</evidence>
<name>A0A382X5X6_9ZZZZ</name>